<organism evidence="5 6">
    <name type="scientific">Bifidobacterium angulatum DSM 20098 = JCM 7096</name>
    <dbReference type="NCBI Taxonomy" id="518635"/>
    <lineage>
        <taxon>Bacteria</taxon>
        <taxon>Bacillati</taxon>
        <taxon>Actinomycetota</taxon>
        <taxon>Actinomycetes</taxon>
        <taxon>Bifidobacteriales</taxon>
        <taxon>Bifidobacteriaceae</taxon>
        <taxon>Bifidobacterium</taxon>
    </lineage>
</organism>
<comment type="caution">
    <text evidence="5">The sequence shown here is derived from an EMBL/GenBank/DDBJ whole genome shotgun (WGS) entry which is preliminary data.</text>
</comment>
<dbReference type="Pfam" id="PF03816">
    <property type="entry name" value="LytR_cpsA_psr"/>
    <property type="match status" value="1"/>
</dbReference>
<proteinExistence type="inferred from homology"/>
<name>C4FFS2_9BIFI</name>
<keyword evidence="3" id="KW-0472">Membrane</keyword>
<reference evidence="5" key="1">
    <citation type="submission" date="2009-04" db="EMBL/GenBank/DDBJ databases">
        <authorList>
            <person name="Weinstock G."/>
            <person name="Sodergren E."/>
            <person name="Clifton S."/>
            <person name="Fulton L."/>
            <person name="Fulton B."/>
            <person name="Courtney L."/>
            <person name="Fronick C."/>
            <person name="Harrison M."/>
            <person name="Strong C."/>
            <person name="Farmer C."/>
            <person name="Delahaunty K."/>
            <person name="Markovic C."/>
            <person name="Hall O."/>
            <person name="Minx P."/>
            <person name="Tomlinson C."/>
            <person name="Mitreva M."/>
            <person name="Nelson J."/>
            <person name="Hou S."/>
            <person name="Wollam A."/>
            <person name="Pepin K.H."/>
            <person name="Johnson M."/>
            <person name="Bhonagiri V."/>
            <person name="Nash W.E."/>
            <person name="Warren W."/>
            <person name="Chinwalla A."/>
            <person name="Mardis E.R."/>
            <person name="Wilson R.K."/>
        </authorList>
    </citation>
    <scope>NUCLEOTIDE SEQUENCE [LARGE SCALE GENOMIC DNA]</scope>
    <source>
        <strain evidence="5">DSM 20098</strain>
    </source>
</reference>
<evidence type="ECO:0000256" key="3">
    <source>
        <dbReference type="SAM" id="Phobius"/>
    </source>
</evidence>
<dbReference type="InterPro" id="IPR004474">
    <property type="entry name" value="LytR_CpsA_psr"/>
</dbReference>
<dbReference type="HOGENOM" id="CLU_016455_0_0_11"/>
<dbReference type="NCBIfam" id="TIGR00350">
    <property type="entry name" value="lytR_cpsA_psr"/>
    <property type="match status" value="1"/>
</dbReference>
<accession>C4FFS2</accession>
<feature type="domain" description="Cell envelope-related transcriptional attenuator" evidence="4">
    <location>
        <begin position="136"/>
        <end position="298"/>
    </location>
</feature>
<dbReference type="Gene3D" id="3.40.630.190">
    <property type="entry name" value="LCP protein"/>
    <property type="match status" value="1"/>
</dbReference>
<dbReference type="PANTHER" id="PTHR33392">
    <property type="entry name" value="POLYISOPRENYL-TEICHOIC ACID--PEPTIDOGLYCAN TEICHOIC ACID TRANSFERASE TAGU"/>
    <property type="match status" value="1"/>
</dbReference>
<keyword evidence="3" id="KW-0812">Transmembrane</keyword>
<dbReference type="EMBL" id="ABYS02000008">
    <property type="protein sequence ID" value="EEP20914.1"/>
    <property type="molecule type" value="Genomic_DNA"/>
</dbReference>
<dbReference type="PANTHER" id="PTHR33392:SF6">
    <property type="entry name" value="POLYISOPRENYL-TEICHOIC ACID--PEPTIDOGLYCAN TEICHOIC ACID TRANSFERASE TAGU"/>
    <property type="match status" value="1"/>
</dbReference>
<gene>
    <name evidence="5" type="ORF">BIFANG_03186</name>
</gene>
<dbReference type="PATRIC" id="fig|518635.7.peg.1082"/>
<comment type="similarity">
    <text evidence="1">Belongs to the LytR/CpsA/Psr (LCP) family.</text>
</comment>
<evidence type="ECO:0000256" key="2">
    <source>
        <dbReference type="SAM" id="MobiDB-lite"/>
    </source>
</evidence>
<evidence type="ECO:0000313" key="6">
    <source>
        <dbReference type="Proteomes" id="UP000006408"/>
    </source>
</evidence>
<evidence type="ECO:0000259" key="4">
    <source>
        <dbReference type="Pfam" id="PF03816"/>
    </source>
</evidence>
<feature type="compositionally biased region" description="Low complexity" evidence="2">
    <location>
        <begin position="391"/>
        <end position="408"/>
    </location>
</feature>
<keyword evidence="6" id="KW-1185">Reference proteome</keyword>
<feature type="compositionally biased region" description="Polar residues" evidence="2">
    <location>
        <begin position="409"/>
        <end position="430"/>
    </location>
</feature>
<keyword evidence="3" id="KW-1133">Transmembrane helix</keyword>
<dbReference type="AlphaFoldDB" id="C4FFS2"/>
<feature type="transmembrane region" description="Helical" evidence="3">
    <location>
        <begin position="53"/>
        <end position="73"/>
    </location>
</feature>
<evidence type="ECO:0000256" key="1">
    <source>
        <dbReference type="ARBA" id="ARBA00006068"/>
    </source>
</evidence>
<protein>
    <submittedName>
        <fullName evidence="5">Cell envelope-like function transcriptional attenuator common domain protein</fullName>
    </submittedName>
</protein>
<dbReference type="Proteomes" id="UP000006408">
    <property type="component" value="Unassembled WGS sequence"/>
</dbReference>
<dbReference type="InterPro" id="IPR050922">
    <property type="entry name" value="LytR/CpsA/Psr_CW_biosynth"/>
</dbReference>
<feature type="region of interest" description="Disordered" evidence="2">
    <location>
        <begin position="385"/>
        <end position="437"/>
    </location>
</feature>
<evidence type="ECO:0000313" key="5">
    <source>
        <dbReference type="EMBL" id="EEP20914.1"/>
    </source>
</evidence>
<sequence>MPYNQSVLPHTGRFASVNEERSDADIPNVGGWKDIAPRHSMAYRMQHRVRNTVIYVLVAALAFVGTAAAATLLDINGTIKDGEVKIIPQKGQKEPKLIDPNAGKPIELLVMGQDTRDGADNASIGGGDTSEGSHQADTTMVVQISADRSYINLVSIPRDSLVDAPSCETSKGTISAQYNVMFNSIFANGYTTGDDLASAASCTVNAVNSLTGLNIQNFIVVDFNGLKDMINAIGGVKICIPSDVKDPYTGLDLTKGLHQLDGLAATQYARTRYSLGDGSDVQRTTRQQYLIKQLLQQALDKNIFTHTSELYQLAKSALKSLNISQGLADTATLAGLAMSLKNLNVSHMYTRTLPVVQAPSDPNRVVWDSSADELWTKMREGKPFVEQPAQDSSSSDSANTNNDSSNTSGQAQDSTPSDQDNAQATPQNTRVADGVEKTADGKYIDTATGGEIDTETGAVKDINTGQVLGISEAYLNNVVCPVQ</sequence>
<dbReference type="eggNOG" id="COG1316">
    <property type="taxonomic scope" value="Bacteria"/>
</dbReference>
<dbReference type="STRING" id="1683.Bang102_007580"/>